<comment type="subcellular location">
    <subcellularLocation>
        <location evidence="1">Cell outer membrane</location>
    </subcellularLocation>
</comment>
<reference evidence="9" key="1">
    <citation type="submission" date="2020-08" db="EMBL/GenBank/DDBJ databases">
        <title>Genomic Encyclopedia of Type Strains, Phase IV (KMG-IV): sequencing the most valuable type-strain genomes for metagenomic binning, comparative biology and taxonomic classification.</title>
        <authorList>
            <person name="Goeker M."/>
        </authorList>
    </citation>
    <scope>NUCLEOTIDE SEQUENCE [LARGE SCALE GENOMIC DNA]</scope>
    <source>
        <strain evidence="9">DSM 105720</strain>
    </source>
</reference>
<keyword evidence="3 8" id="KW-0732">Signal</keyword>
<comment type="caution">
    <text evidence="9">The sequence shown here is derived from an EMBL/GenBank/DDBJ whole genome shotgun (WGS) entry which is preliminary data.</text>
</comment>
<keyword evidence="10" id="KW-1185">Reference proteome</keyword>
<evidence type="ECO:0000256" key="5">
    <source>
        <dbReference type="ARBA" id="ARBA00023139"/>
    </source>
</evidence>
<dbReference type="GO" id="GO:0009279">
    <property type="term" value="C:cell outer membrane"/>
    <property type="evidence" value="ECO:0007669"/>
    <property type="project" value="UniProtKB-SubCell"/>
</dbReference>
<accession>A0A840D3X9</accession>
<evidence type="ECO:0000256" key="4">
    <source>
        <dbReference type="ARBA" id="ARBA00023136"/>
    </source>
</evidence>
<keyword evidence="5" id="KW-0564">Palmitate</keyword>
<dbReference type="AlphaFoldDB" id="A0A840D3X9"/>
<evidence type="ECO:0000256" key="2">
    <source>
        <dbReference type="ARBA" id="ARBA00007248"/>
    </source>
</evidence>
<keyword evidence="4" id="KW-0472">Membrane</keyword>
<gene>
    <name evidence="9" type="ORF">GGR06_001207</name>
</gene>
<name>A0A840D3X9_9BACE</name>
<dbReference type="Proteomes" id="UP000560658">
    <property type="component" value="Unassembled WGS sequence"/>
</dbReference>
<protein>
    <recommendedName>
        <fullName evidence="11">FimB/Mfa2 family fimbrial subunit</fullName>
    </recommendedName>
</protein>
<feature type="signal peptide" evidence="8">
    <location>
        <begin position="1"/>
        <end position="25"/>
    </location>
</feature>
<evidence type="ECO:0000313" key="10">
    <source>
        <dbReference type="Proteomes" id="UP000560658"/>
    </source>
</evidence>
<dbReference type="EMBL" id="JACIER010000004">
    <property type="protein sequence ID" value="MBB4043425.1"/>
    <property type="molecule type" value="Genomic_DNA"/>
</dbReference>
<keyword evidence="7" id="KW-0449">Lipoprotein</keyword>
<evidence type="ECO:0000256" key="8">
    <source>
        <dbReference type="SAM" id="SignalP"/>
    </source>
</evidence>
<evidence type="ECO:0008006" key="11">
    <source>
        <dbReference type="Google" id="ProtNLM"/>
    </source>
</evidence>
<dbReference type="Gene3D" id="2.60.40.2090">
    <property type="match status" value="1"/>
</dbReference>
<dbReference type="RefSeq" id="WP_081741557.1">
    <property type="nucleotide sequence ID" value="NZ_JACIER010000004.1"/>
</dbReference>
<evidence type="ECO:0000256" key="6">
    <source>
        <dbReference type="ARBA" id="ARBA00023237"/>
    </source>
</evidence>
<evidence type="ECO:0000256" key="7">
    <source>
        <dbReference type="ARBA" id="ARBA00023288"/>
    </source>
</evidence>
<dbReference type="InterPro" id="IPR014941">
    <property type="entry name" value="FimB/Mfa2/Mfa3"/>
</dbReference>
<comment type="similarity">
    <text evidence="2">Belongs to the bacteroidetes fimbrillin superfamily. FimB/Mfa2 family.</text>
</comment>
<feature type="chain" id="PRO_5032666223" description="FimB/Mfa2 family fimbrial subunit" evidence="8">
    <location>
        <begin position="26"/>
        <end position="319"/>
    </location>
</feature>
<evidence type="ECO:0000313" key="9">
    <source>
        <dbReference type="EMBL" id="MBB4043425.1"/>
    </source>
</evidence>
<evidence type="ECO:0000256" key="3">
    <source>
        <dbReference type="ARBA" id="ARBA00022729"/>
    </source>
</evidence>
<keyword evidence="6" id="KW-0998">Cell outer membrane</keyword>
<organism evidence="9 10">
    <name type="scientific">Bacteroides reticulotermitis</name>
    <dbReference type="NCBI Taxonomy" id="1133319"/>
    <lineage>
        <taxon>Bacteria</taxon>
        <taxon>Pseudomonadati</taxon>
        <taxon>Bacteroidota</taxon>
        <taxon>Bacteroidia</taxon>
        <taxon>Bacteroidales</taxon>
        <taxon>Bacteroidaceae</taxon>
        <taxon>Bacteroides</taxon>
    </lineage>
</organism>
<dbReference type="Pfam" id="PF08842">
    <property type="entry name" value="Mfa2"/>
    <property type="match status" value="1"/>
</dbReference>
<dbReference type="Gene3D" id="2.60.40.2100">
    <property type="match status" value="1"/>
</dbReference>
<evidence type="ECO:0000256" key="1">
    <source>
        <dbReference type="ARBA" id="ARBA00004442"/>
    </source>
</evidence>
<proteinExistence type="inferred from homology"/>
<sequence length="319" mass="36170">MKYFHLLLNRLCACLSIILCLPFCSGCIGDDLDSCDYGPYPVSISFTHTLNESSRDLFTREVHHLDVYLYDRRGNFYKELNICCDTLRSGNCLDMVLPQGSYTAVVWGNANTSDYQCKDYTSHYENMRLDFVAGASSGMELTSDSLFHGMYPLRVGNSYASHHYLDLMKNTHDIRVLLKVINAPSAVGVHDFTVEVKGGNGSHRHDNSACDVHMKSVPRYGLVGSDSIMSQVRTLRLQQGDDMRIAIKDKAVPSQLFEDRSLTDDLLTDPRIIIPEDLDRIHRYQLTYELVYDNQGDHIDLLLVNVGDWDEALINAPLW</sequence>